<accession>A0A4U1D524</accession>
<evidence type="ECO:0000313" key="5">
    <source>
        <dbReference type="Proteomes" id="UP000307756"/>
    </source>
</evidence>
<evidence type="ECO:0000256" key="1">
    <source>
        <dbReference type="SAM" id="Phobius"/>
    </source>
</evidence>
<dbReference type="OrthoDB" id="6636741at2"/>
<keyword evidence="1" id="KW-0472">Membrane</keyword>
<feature type="transmembrane region" description="Helical" evidence="1">
    <location>
        <begin position="128"/>
        <end position="149"/>
    </location>
</feature>
<dbReference type="InterPro" id="IPR053024">
    <property type="entry name" value="Fungal_surface_NADase"/>
</dbReference>
<protein>
    <submittedName>
        <fullName evidence="4">DUF4237 domain-containing protein</fullName>
    </submittedName>
</protein>
<evidence type="ECO:0000313" key="4">
    <source>
        <dbReference type="EMBL" id="TKC16833.1"/>
    </source>
</evidence>
<proteinExistence type="predicted"/>
<dbReference type="InterPro" id="IPR025331">
    <property type="entry name" value="TNT"/>
</dbReference>
<gene>
    <name evidence="4" type="ORF">FA727_12250</name>
</gene>
<keyword evidence="1" id="KW-1133">Transmembrane helix</keyword>
<reference evidence="4 5" key="1">
    <citation type="journal article" date="2011" name="J. Microbiol.">
        <title>Bacillus kyonggiensis sp. nov., isolated from soil of a lettuce field.</title>
        <authorList>
            <person name="Dong K."/>
            <person name="Lee S."/>
        </authorList>
    </citation>
    <scope>NUCLEOTIDE SEQUENCE [LARGE SCALE GENOMIC DNA]</scope>
    <source>
        <strain evidence="4 5">NB22</strain>
    </source>
</reference>
<feature type="transmembrane region" description="Helical" evidence="1">
    <location>
        <begin position="185"/>
        <end position="207"/>
    </location>
</feature>
<dbReference type="Pfam" id="PF14021">
    <property type="entry name" value="TNT"/>
    <property type="match status" value="1"/>
</dbReference>
<dbReference type="PANTHER" id="PTHR42059:SF1">
    <property type="entry name" value="TNT DOMAIN-CONTAINING PROTEIN"/>
    <property type="match status" value="1"/>
</dbReference>
<dbReference type="RefSeq" id="WP_136831239.1">
    <property type="nucleotide sequence ID" value="NZ_SWBM01000002.1"/>
</dbReference>
<keyword evidence="1" id="KW-0812">Transmembrane</keyword>
<evidence type="ECO:0000256" key="2">
    <source>
        <dbReference type="SAM" id="SignalP"/>
    </source>
</evidence>
<feature type="transmembrane region" description="Helical" evidence="1">
    <location>
        <begin position="359"/>
        <end position="377"/>
    </location>
</feature>
<sequence length="527" mass="56692">MNRFRKVGLFSFVTMILISFLFTLSTPVWADVDDVESQNQRITKIEVTDPKDDPSDNDDSVLDRLTDWGKKLIADIKVKLIDVKDLIVDEWNEFTDWAGDKWKDFKDWSEDAWDDLKEFFSQEWVQTVLKVIGAIVVIAGIILVGAWVLAAVGIALSVGVVVGAIAFGAIGVLSTAIGGDTSFKGMLAGGLSSGIASLAGLGILRALSIFKFLPASGFLRVVTLGLFGGSGAVGFTILHGALHYLFTGDSSFWKEAFTLNSLLFNFTIGGVMGPVAAKLFSSVGTQTIRGPGKWVAGILTKYTKKPATKIASSINRGWGAFKASSVYSGLNGATTTVFDGITQWKENGTIDWKKAGKRAAITIATTMVLVGAGTYFAPKFVIHSCACDDPAITKISQKAKSAGDSAAGKGTVKTNNWFDESGNIIWPKQDGFEGAPQPVTLQIGTRIDRYGLETGRFVSPAGTPYGQRSLAPGTESKPYNVYEIVKPIEVQGGKIAPWFDEPGGGIQYKFDKSVKELIDGGYLRRVE</sequence>
<dbReference type="EMBL" id="SWBM01000002">
    <property type="protein sequence ID" value="TKC16833.1"/>
    <property type="molecule type" value="Genomic_DNA"/>
</dbReference>
<dbReference type="GO" id="GO:0050135">
    <property type="term" value="F:NADP+ nucleosidase activity"/>
    <property type="evidence" value="ECO:0007669"/>
    <property type="project" value="InterPro"/>
</dbReference>
<dbReference type="PANTHER" id="PTHR42059">
    <property type="entry name" value="TNT DOMAIN-CONTAINING PROTEIN"/>
    <property type="match status" value="1"/>
</dbReference>
<feature type="transmembrane region" description="Helical" evidence="1">
    <location>
        <begin position="219"/>
        <end position="242"/>
    </location>
</feature>
<feature type="chain" id="PRO_5021006957" evidence="2">
    <location>
        <begin position="31"/>
        <end position="527"/>
    </location>
</feature>
<feature type="transmembrane region" description="Helical" evidence="1">
    <location>
        <begin position="262"/>
        <end position="280"/>
    </location>
</feature>
<feature type="transmembrane region" description="Helical" evidence="1">
    <location>
        <begin position="156"/>
        <end position="179"/>
    </location>
</feature>
<keyword evidence="5" id="KW-1185">Reference proteome</keyword>
<evidence type="ECO:0000259" key="3">
    <source>
        <dbReference type="Pfam" id="PF14021"/>
    </source>
</evidence>
<feature type="domain" description="TNT" evidence="3">
    <location>
        <begin position="440"/>
        <end position="526"/>
    </location>
</feature>
<feature type="signal peptide" evidence="2">
    <location>
        <begin position="1"/>
        <end position="30"/>
    </location>
</feature>
<comment type="caution">
    <text evidence="4">The sequence shown here is derived from an EMBL/GenBank/DDBJ whole genome shotgun (WGS) entry which is preliminary data.</text>
</comment>
<keyword evidence="2" id="KW-0732">Signal</keyword>
<name>A0A4U1D524_9BACI</name>
<dbReference type="Proteomes" id="UP000307756">
    <property type="component" value="Unassembled WGS sequence"/>
</dbReference>
<organism evidence="4 5">
    <name type="scientific">Robertmurraya kyonggiensis</name>
    <dbReference type="NCBI Taxonomy" id="1037680"/>
    <lineage>
        <taxon>Bacteria</taxon>
        <taxon>Bacillati</taxon>
        <taxon>Bacillota</taxon>
        <taxon>Bacilli</taxon>
        <taxon>Bacillales</taxon>
        <taxon>Bacillaceae</taxon>
        <taxon>Robertmurraya</taxon>
    </lineage>
</organism>
<dbReference type="AlphaFoldDB" id="A0A4U1D524"/>